<keyword evidence="6 8" id="KW-1133">Transmembrane helix</keyword>
<dbReference type="InterPro" id="IPR002657">
    <property type="entry name" value="BilAc:Na_symport/Acr3"/>
</dbReference>
<evidence type="ECO:0000256" key="7">
    <source>
        <dbReference type="ARBA" id="ARBA00023136"/>
    </source>
</evidence>
<dbReference type="GO" id="GO:0015297">
    <property type="term" value="F:antiporter activity"/>
    <property type="evidence" value="ECO:0007669"/>
    <property type="project" value="UniProtKB-UniRule"/>
</dbReference>
<evidence type="ECO:0000256" key="1">
    <source>
        <dbReference type="ARBA" id="ARBA00004651"/>
    </source>
</evidence>
<feature type="transmembrane region" description="Helical" evidence="9">
    <location>
        <begin position="290"/>
        <end position="313"/>
    </location>
</feature>
<feature type="transmembrane region" description="Helical" evidence="9">
    <location>
        <begin position="51"/>
        <end position="72"/>
    </location>
</feature>
<dbReference type="PANTHER" id="PTHR43057">
    <property type="entry name" value="ARSENITE EFFLUX TRANSPORTER"/>
    <property type="match status" value="1"/>
</dbReference>
<feature type="transmembrane region" description="Helical" evidence="9">
    <location>
        <begin position="20"/>
        <end position="39"/>
    </location>
</feature>
<name>A0A9D9N7R3_9FIRM</name>
<dbReference type="InterPro" id="IPR004706">
    <property type="entry name" value="Arsenical-R_Acr3"/>
</dbReference>
<evidence type="ECO:0000256" key="3">
    <source>
        <dbReference type="ARBA" id="ARBA00022448"/>
    </source>
</evidence>
<feature type="transmembrane region" description="Helical" evidence="9">
    <location>
        <begin position="93"/>
        <end position="112"/>
    </location>
</feature>
<comment type="similarity">
    <text evidence="2 8">Belongs to the arsenical resistance-3 (ACR3) (TC 2.A.59) family.</text>
</comment>
<feature type="transmembrane region" description="Helical" evidence="9">
    <location>
        <begin position="258"/>
        <end position="278"/>
    </location>
</feature>
<gene>
    <name evidence="10" type="primary">arsB</name>
    <name evidence="10" type="ORF">IAC13_05480</name>
</gene>
<dbReference type="GO" id="GO:0015104">
    <property type="term" value="F:antimonite transmembrane transporter activity"/>
    <property type="evidence" value="ECO:0007669"/>
    <property type="project" value="TreeGrafter"/>
</dbReference>
<evidence type="ECO:0000313" key="10">
    <source>
        <dbReference type="EMBL" id="MBO8463367.1"/>
    </source>
</evidence>
<reference evidence="10" key="1">
    <citation type="submission" date="2020-10" db="EMBL/GenBank/DDBJ databases">
        <authorList>
            <person name="Gilroy R."/>
        </authorList>
    </citation>
    <scope>NUCLEOTIDE SEQUENCE</scope>
    <source>
        <strain evidence="10">E3-2379</strain>
    </source>
</reference>
<reference evidence="10" key="2">
    <citation type="journal article" date="2021" name="PeerJ">
        <title>Extensive microbial diversity within the chicken gut microbiome revealed by metagenomics and culture.</title>
        <authorList>
            <person name="Gilroy R."/>
            <person name="Ravi A."/>
            <person name="Getino M."/>
            <person name="Pursley I."/>
            <person name="Horton D.L."/>
            <person name="Alikhan N.F."/>
            <person name="Baker D."/>
            <person name="Gharbi K."/>
            <person name="Hall N."/>
            <person name="Watson M."/>
            <person name="Adriaenssens E.M."/>
            <person name="Foster-Nyarko E."/>
            <person name="Jarju S."/>
            <person name="Secka A."/>
            <person name="Antonio M."/>
            <person name="Oren A."/>
            <person name="Chaudhuri R.R."/>
            <person name="La Ragione R."/>
            <person name="Hildebrand F."/>
            <person name="Pallen M.J."/>
        </authorList>
    </citation>
    <scope>NUCLEOTIDE SEQUENCE</scope>
    <source>
        <strain evidence="10">E3-2379</strain>
    </source>
</reference>
<dbReference type="NCBIfam" id="TIGR00832">
    <property type="entry name" value="acr3"/>
    <property type="match status" value="1"/>
</dbReference>
<evidence type="ECO:0000256" key="8">
    <source>
        <dbReference type="PIRNR" id="PIRNR005508"/>
    </source>
</evidence>
<dbReference type="EMBL" id="JADIML010000150">
    <property type="protein sequence ID" value="MBO8463367.1"/>
    <property type="molecule type" value="Genomic_DNA"/>
</dbReference>
<keyword evidence="5 8" id="KW-0812">Transmembrane</keyword>
<dbReference type="GO" id="GO:0005886">
    <property type="term" value="C:plasma membrane"/>
    <property type="evidence" value="ECO:0007669"/>
    <property type="project" value="UniProtKB-SubCell"/>
</dbReference>
<dbReference type="Proteomes" id="UP000823618">
    <property type="component" value="Unassembled WGS sequence"/>
</dbReference>
<protein>
    <submittedName>
        <fullName evidence="10">ACR3 family arsenite efflux transporter</fullName>
    </submittedName>
</protein>
<dbReference type="InterPro" id="IPR038770">
    <property type="entry name" value="Na+/solute_symporter_sf"/>
</dbReference>
<comment type="caution">
    <text evidence="10">The sequence shown here is derived from an EMBL/GenBank/DDBJ whole genome shotgun (WGS) entry which is preliminary data.</text>
</comment>
<evidence type="ECO:0000256" key="2">
    <source>
        <dbReference type="ARBA" id="ARBA00010110"/>
    </source>
</evidence>
<feature type="transmembrane region" description="Helical" evidence="9">
    <location>
        <begin position="124"/>
        <end position="143"/>
    </location>
</feature>
<dbReference type="AlphaFoldDB" id="A0A9D9N7R3"/>
<dbReference type="Pfam" id="PF01758">
    <property type="entry name" value="SBF"/>
    <property type="match status" value="1"/>
</dbReference>
<evidence type="ECO:0000313" key="11">
    <source>
        <dbReference type="Proteomes" id="UP000823618"/>
    </source>
</evidence>
<dbReference type="PIRSF" id="PIRSF005508">
    <property type="entry name" value="Acr3"/>
    <property type="match status" value="1"/>
</dbReference>
<accession>A0A9D9N7R3</accession>
<evidence type="ECO:0000256" key="9">
    <source>
        <dbReference type="SAM" id="Phobius"/>
    </source>
</evidence>
<feature type="transmembrane region" description="Helical" evidence="9">
    <location>
        <begin position="228"/>
        <end position="246"/>
    </location>
</feature>
<proteinExistence type="inferred from homology"/>
<feature type="transmembrane region" description="Helical" evidence="9">
    <location>
        <begin position="163"/>
        <end position="183"/>
    </location>
</feature>
<dbReference type="Gene3D" id="1.20.1530.20">
    <property type="match status" value="1"/>
</dbReference>
<feature type="transmembrane region" description="Helical" evidence="9">
    <location>
        <begin position="189"/>
        <end position="207"/>
    </location>
</feature>
<feature type="transmembrane region" description="Helical" evidence="9">
    <location>
        <begin position="319"/>
        <end position="342"/>
    </location>
</feature>
<evidence type="ECO:0000256" key="6">
    <source>
        <dbReference type="ARBA" id="ARBA00022989"/>
    </source>
</evidence>
<evidence type="ECO:0000256" key="5">
    <source>
        <dbReference type="ARBA" id="ARBA00022692"/>
    </source>
</evidence>
<organism evidence="10 11">
    <name type="scientific">Candidatus Scybalomonas excrementavium</name>
    <dbReference type="NCBI Taxonomy" id="2840943"/>
    <lineage>
        <taxon>Bacteria</taxon>
        <taxon>Bacillati</taxon>
        <taxon>Bacillota</taxon>
        <taxon>Clostridia</taxon>
        <taxon>Lachnospirales</taxon>
        <taxon>Lachnospiraceae</taxon>
        <taxon>Lachnospiraceae incertae sedis</taxon>
        <taxon>Candidatus Scybalomonas</taxon>
    </lineage>
</organism>
<comment type="subcellular location">
    <subcellularLocation>
        <location evidence="1 8">Cell membrane</location>
        <topology evidence="1 8">Multi-pass membrane protein</topology>
    </subcellularLocation>
</comment>
<keyword evidence="3 8" id="KW-0813">Transport</keyword>
<keyword evidence="4 8" id="KW-1003">Cell membrane</keyword>
<dbReference type="GO" id="GO:0015105">
    <property type="term" value="F:arsenite transmembrane transporter activity"/>
    <property type="evidence" value="ECO:0007669"/>
    <property type="project" value="TreeGrafter"/>
</dbReference>
<evidence type="ECO:0000256" key="4">
    <source>
        <dbReference type="ARBA" id="ARBA00022475"/>
    </source>
</evidence>
<dbReference type="PANTHER" id="PTHR43057:SF1">
    <property type="entry name" value="ARSENICAL-RESISTANCE PROTEIN 3"/>
    <property type="match status" value="1"/>
</dbReference>
<keyword evidence="7 8" id="KW-0472">Membrane</keyword>
<sequence length="352" mass="38629">MKEVKKKRGGISFFEKYLSVWVLLCMIAGVLISKYIPTVPNILGEMELSNISLPITVLIWIMIYPMMMKIDFQSIKNVGKNPKGLLISTGTSWLIKPFLMFGLATLFFHYVFQAFLSSELATQYVAGAVLLGAAPCTAMVFVWSNLTKGDPAHTLVQVSINDLIILVAFVPIVSFLLGMGNVFVPWDTLILSIVLFVVVPLLAGVITRVSIVRTKGLQYFNETFVSKFDNVTTIGLLLTLIIIFAFQGDVLINNPFHVLLISVPLILQNVITAAFAYVMCKILKQPHNIAAPAALIGASDFFELSVAVAIALFGPTSPVVLVCTVGVLTEVPVMLILVNIVNKTKSWFEVKK</sequence>